<dbReference type="RefSeq" id="WP_378984657.1">
    <property type="nucleotide sequence ID" value="NZ_JBHRVD010000001.1"/>
</dbReference>
<sequence>MDTITTKNDFKLLEIVDTGRRRRFSTEAKRQIVEESFVSGDAVSAVARRHGLFPAQLFAWRRAARAGAFGIWNGAGAGLVEARVVPAVDVDVGHSPLCATNGGGRLEIVSVNGRRVIVEPDVDVEALLRVMRGLETLR</sequence>
<dbReference type="Pfam" id="PF01527">
    <property type="entry name" value="HTH_Tnp_1"/>
    <property type="match status" value="1"/>
</dbReference>
<reference evidence="2" key="1">
    <citation type="journal article" date="2019" name="Int. J. Syst. Evol. Microbiol.">
        <title>The Global Catalogue of Microorganisms (GCM) 10K type strain sequencing project: providing services to taxonomists for standard genome sequencing and annotation.</title>
        <authorList>
            <consortium name="The Broad Institute Genomics Platform"/>
            <consortium name="The Broad Institute Genome Sequencing Center for Infectious Disease"/>
            <person name="Wu L."/>
            <person name="Ma J."/>
        </authorList>
    </citation>
    <scope>NUCLEOTIDE SEQUENCE [LARGE SCALE GENOMIC DNA]</scope>
    <source>
        <strain evidence="2">ICMP 19515</strain>
    </source>
</reference>
<dbReference type="EMBL" id="JBHRVD010000001">
    <property type="protein sequence ID" value="MFC3326092.1"/>
    <property type="molecule type" value="Genomic_DNA"/>
</dbReference>
<accession>A0ABV7MXE2</accession>
<comment type="caution">
    <text evidence="1">The sequence shown here is derived from an EMBL/GenBank/DDBJ whole genome shotgun (WGS) entry which is preliminary data.</text>
</comment>
<evidence type="ECO:0000313" key="1">
    <source>
        <dbReference type="EMBL" id="MFC3326092.1"/>
    </source>
</evidence>
<evidence type="ECO:0000313" key="2">
    <source>
        <dbReference type="Proteomes" id="UP001595648"/>
    </source>
</evidence>
<dbReference type="SUPFAM" id="SSF48295">
    <property type="entry name" value="TrpR-like"/>
    <property type="match status" value="1"/>
</dbReference>
<organism evidence="1 2">
    <name type="scientific">Mesorhizobium cantuariense</name>
    <dbReference type="NCBI Taxonomy" id="1300275"/>
    <lineage>
        <taxon>Bacteria</taxon>
        <taxon>Pseudomonadati</taxon>
        <taxon>Pseudomonadota</taxon>
        <taxon>Alphaproteobacteria</taxon>
        <taxon>Hyphomicrobiales</taxon>
        <taxon>Phyllobacteriaceae</taxon>
        <taxon>Mesorhizobium</taxon>
    </lineage>
</organism>
<dbReference type="NCBIfam" id="NF047595">
    <property type="entry name" value="IS66_ISRel24_TnpA"/>
    <property type="match status" value="1"/>
</dbReference>
<dbReference type="PANTHER" id="PTHR37936:SF3">
    <property type="entry name" value="TRANSPOSASE INSC FOR INSERTION ELEMENT IS2A-RELATED"/>
    <property type="match status" value="1"/>
</dbReference>
<dbReference type="InterPro" id="IPR002514">
    <property type="entry name" value="Transposase_8"/>
</dbReference>
<protein>
    <submittedName>
        <fullName evidence="1">Transposase</fullName>
    </submittedName>
</protein>
<keyword evidence="2" id="KW-1185">Reference proteome</keyword>
<gene>
    <name evidence="1" type="ORF">ACFOJ9_30675</name>
</gene>
<name>A0ABV7MXE2_9HYPH</name>
<dbReference type="Proteomes" id="UP001595648">
    <property type="component" value="Unassembled WGS sequence"/>
</dbReference>
<dbReference type="PANTHER" id="PTHR37936">
    <property type="entry name" value="TRANSPOSASE INSC FOR INSERTION ELEMENT IS2A-RELATED"/>
    <property type="match status" value="1"/>
</dbReference>
<proteinExistence type="predicted"/>
<dbReference type="InterPro" id="IPR010921">
    <property type="entry name" value="Trp_repressor/repl_initiator"/>
</dbReference>